<comment type="caution">
    <text evidence="1">The sequence shown here is derived from an EMBL/GenBank/DDBJ whole genome shotgun (WGS) entry which is preliminary data.</text>
</comment>
<protein>
    <submittedName>
        <fullName evidence="1">Chitin synthase</fullName>
    </submittedName>
</protein>
<proteinExistence type="predicted"/>
<name>A0ACB9T3P7_HOLOL</name>
<dbReference type="EMBL" id="CM043019">
    <property type="protein sequence ID" value="KAI4461429.1"/>
    <property type="molecule type" value="Genomic_DNA"/>
</dbReference>
<organism evidence="1 2">
    <name type="scientific">Holotrichia oblita</name>
    <name type="common">Chafer beetle</name>
    <dbReference type="NCBI Taxonomy" id="644536"/>
    <lineage>
        <taxon>Eukaryota</taxon>
        <taxon>Metazoa</taxon>
        <taxon>Ecdysozoa</taxon>
        <taxon>Arthropoda</taxon>
        <taxon>Hexapoda</taxon>
        <taxon>Insecta</taxon>
        <taxon>Pterygota</taxon>
        <taxon>Neoptera</taxon>
        <taxon>Endopterygota</taxon>
        <taxon>Coleoptera</taxon>
        <taxon>Polyphaga</taxon>
        <taxon>Scarabaeiformia</taxon>
        <taxon>Scarabaeidae</taxon>
        <taxon>Melolonthinae</taxon>
        <taxon>Holotrichia</taxon>
    </lineage>
</organism>
<dbReference type="Proteomes" id="UP001056778">
    <property type="component" value="Chromosome 5"/>
</dbReference>
<sequence length="973" mass="112188">MSQQNYQYGFEPLYERSQRLEPERKKWDLFEDPPIKEEIGSMERTKYVDFGERLAKLLAYIFSFIFVLGGAVVSKGTFMFMVAQLDTEETGYCNRDIGKYVEDNCAFHGTIPLHLFFNLPTIYELSNFLSQQQSWIWLFWLFSQAWITRHTWLPKCEKLASTERLFVRPMYEPFLIDQDLALNRRVDDGNIWNEEEHDEDDFVEDIDEIRAKPSDFATVHDDDRITRIYACATMWHETKEEMMEFLKSIFRMDEDQCARRTVREKLGFNLPDYYEIETNIFFDDAFVRVSQEDPDPQVNEFVKTLVSSMDEAASVVHEVNIRLRPPKKIITPYGGRLVWTLPGKTKLIAHLKDKKKLEQRSAGLKLCTCENTYLLALDGDIDFQPKAVHLLVELMKKNKNLGAACGRIHPLGSGLMYWYQMFEYAVGHWLQKATEHVIGCVLCSPGCFSLFRGKALMDDSIMAKYTTKSAEARHYVQYDQGEDRWLCTLLLQRGFRVEYAAASDAFTHCPEGFNEFYNQRRRWMPSTTANIIDLLMSSKRTVRVNDNISTGYIWYQLFVAAILSGIYSLVMMAVLIGVVLQTTSDGWLAPSSLFFFGMVSGYIITALLHPKETHCLKYALVYYVTIPSMYMLLVIYSVFNMNNVSWGTREVTVVATPQNNPGSPSPTQPKQENKQSNWIIRWCGARSEDNRGAMEFSIATLFRCIWCTHMDAEENDKLNAINQSLKAIQDRLERIEKGQDLDEPDYPQTRRKTGGTIIATGAGMSISRDVTDDISIMRGRSSNSPSIESLVNISENSWLEDEVLQRGEVEFLFNEEEEFWHGVIDKYLHPIDDAKNKAEKLTEDEMLEQNPVEIAKQLQKLKGVDDVKENAPEIQPGRRKTVAWLDQRSKKPRETINDLDTAFQRRAGKIIDNKDYTGPIRRVTVKAIQRRQSKMLGIDLQNGRNSRLLDLQPPSARPSRGHHNLGFSSDSSI</sequence>
<gene>
    <name evidence="1" type="ORF">MML48_5g00007381</name>
</gene>
<accession>A0ACB9T3P7</accession>
<reference evidence="1" key="1">
    <citation type="submission" date="2022-04" db="EMBL/GenBank/DDBJ databases">
        <title>Chromosome-scale genome assembly of Holotrichia oblita Faldermann.</title>
        <authorList>
            <person name="Rongchong L."/>
        </authorList>
    </citation>
    <scope>NUCLEOTIDE SEQUENCE</scope>
    <source>
        <strain evidence="1">81SQS9</strain>
    </source>
</reference>
<keyword evidence="2" id="KW-1185">Reference proteome</keyword>
<evidence type="ECO:0000313" key="1">
    <source>
        <dbReference type="EMBL" id="KAI4461429.1"/>
    </source>
</evidence>
<evidence type="ECO:0000313" key="2">
    <source>
        <dbReference type="Proteomes" id="UP001056778"/>
    </source>
</evidence>